<dbReference type="Gene3D" id="2.40.50.100">
    <property type="match status" value="1"/>
</dbReference>
<dbReference type="InterPro" id="IPR050465">
    <property type="entry name" value="UPF0194_transport"/>
</dbReference>
<accession>A0A512NBG9</accession>
<dbReference type="GO" id="GO:0030313">
    <property type="term" value="C:cell envelope"/>
    <property type="evidence" value="ECO:0007669"/>
    <property type="project" value="UniProtKB-SubCell"/>
</dbReference>
<dbReference type="Gene3D" id="2.40.30.170">
    <property type="match status" value="1"/>
</dbReference>
<dbReference type="PANTHER" id="PTHR32347:SF27">
    <property type="entry name" value="RND EFFLUX PUMP MEMBRANE FUSION PROTEIN BARREL-SANDWICH DOMAIN-CONTAINING PROTEIN"/>
    <property type="match status" value="1"/>
</dbReference>
<dbReference type="RefSeq" id="WP_147150369.1">
    <property type="nucleotide sequence ID" value="NZ_BKAJ01000061.1"/>
</dbReference>
<feature type="coiled-coil region" evidence="3">
    <location>
        <begin position="181"/>
        <end position="215"/>
    </location>
</feature>
<gene>
    <name evidence="5" type="ORF">RSO01_34670</name>
</gene>
<proteinExistence type="predicted"/>
<keyword evidence="2 3" id="KW-0175">Coiled coil</keyword>
<name>A0A512NBG9_9HYPH</name>
<reference evidence="5 6" key="1">
    <citation type="submission" date="2019-07" db="EMBL/GenBank/DDBJ databases">
        <title>Whole genome shotgun sequence of Reyranella soli NBRC 108950.</title>
        <authorList>
            <person name="Hosoyama A."/>
            <person name="Uohara A."/>
            <person name="Ohji S."/>
            <person name="Ichikawa N."/>
        </authorList>
    </citation>
    <scope>NUCLEOTIDE SEQUENCE [LARGE SCALE GENOMIC DNA]</scope>
    <source>
        <strain evidence="5 6">NBRC 108950</strain>
    </source>
</reference>
<evidence type="ECO:0000313" key="5">
    <source>
        <dbReference type="EMBL" id="GEP56301.1"/>
    </source>
</evidence>
<comment type="subcellular location">
    <subcellularLocation>
        <location evidence="1">Cell envelope</location>
    </subcellularLocation>
</comment>
<organism evidence="5 6">
    <name type="scientific">Reyranella soli</name>
    <dbReference type="NCBI Taxonomy" id="1230389"/>
    <lineage>
        <taxon>Bacteria</taxon>
        <taxon>Pseudomonadati</taxon>
        <taxon>Pseudomonadota</taxon>
        <taxon>Alphaproteobacteria</taxon>
        <taxon>Hyphomicrobiales</taxon>
        <taxon>Reyranellaceae</taxon>
        <taxon>Reyranella</taxon>
    </lineage>
</organism>
<dbReference type="SUPFAM" id="SSF111369">
    <property type="entry name" value="HlyD-like secretion proteins"/>
    <property type="match status" value="1"/>
</dbReference>
<evidence type="ECO:0000256" key="4">
    <source>
        <dbReference type="SAM" id="Phobius"/>
    </source>
</evidence>
<comment type="caution">
    <text evidence="5">The sequence shown here is derived from an EMBL/GenBank/DDBJ whole genome shotgun (WGS) entry which is preliminary data.</text>
</comment>
<dbReference type="EMBL" id="BKAJ01000061">
    <property type="protein sequence ID" value="GEP56301.1"/>
    <property type="molecule type" value="Genomic_DNA"/>
</dbReference>
<dbReference type="Proteomes" id="UP000321058">
    <property type="component" value="Unassembled WGS sequence"/>
</dbReference>
<feature type="transmembrane region" description="Helical" evidence="4">
    <location>
        <begin position="7"/>
        <end position="28"/>
    </location>
</feature>
<sequence length="333" mass="36290">MARAKKFRWGAISLAILVAVAGVGLWVMPSRQTSSAQDTGKPAPPPLIARGYTDAPEGTAVVAGDPSGGSVLVELRVKDGQKVKKGEVVAVLSNYARADVTLRMAEADLVKLKQTYDFVLKGTRLSEIALQEATLKSSIEQNKLETLQRARSGKPPDQRELETSIAEQGLERQKVRLALLKTTLENDLAQYEIDLANTQSRVDSAKRTIEDALVRSPLDGVVVQIFSRQGERVSPTGLVKIVDMNQLRVLADVDELHVGRLKPGGKVDVTFRGNNDVYKGTIERIAPTVKRMQRVEPDGGSSTDARVVQVEIKIDDSSSMPPVLGRETRVTFL</sequence>
<evidence type="ECO:0000313" key="6">
    <source>
        <dbReference type="Proteomes" id="UP000321058"/>
    </source>
</evidence>
<dbReference type="PANTHER" id="PTHR32347">
    <property type="entry name" value="EFFLUX SYSTEM COMPONENT YKNX-RELATED"/>
    <property type="match status" value="1"/>
</dbReference>
<dbReference type="AlphaFoldDB" id="A0A512NBG9"/>
<protein>
    <submittedName>
        <fullName evidence="5">DevB secretion protein</fullName>
    </submittedName>
</protein>
<keyword evidence="6" id="KW-1185">Reference proteome</keyword>
<evidence type="ECO:0000256" key="1">
    <source>
        <dbReference type="ARBA" id="ARBA00004196"/>
    </source>
</evidence>
<keyword evidence="4" id="KW-0472">Membrane</keyword>
<keyword evidence="4" id="KW-0812">Transmembrane</keyword>
<keyword evidence="4" id="KW-1133">Transmembrane helix</keyword>
<dbReference type="OrthoDB" id="9806939at2"/>
<evidence type="ECO:0000256" key="3">
    <source>
        <dbReference type="SAM" id="Coils"/>
    </source>
</evidence>
<evidence type="ECO:0000256" key="2">
    <source>
        <dbReference type="ARBA" id="ARBA00023054"/>
    </source>
</evidence>